<keyword evidence="2" id="KW-1185">Reference proteome</keyword>
<proteinExistence type="predicted"/>
<accession>A0ACA9SKY8</accession>
<reference evidence="1" key="1">
    <citation type="submission" date="2021-06" db="EMBL/GenBank/DDBJ databases">
        <authorList>
            <person name="Kallberg Y."/>
            <person name="Tangrot J."/>
            <person name="Rosling A."/>
        </authorList>
    </citation>
    <scope>NUCLEOTIDE SEQUENCE</scope>
    <source>
        <strain evidence="1">MA461A</strain>
    </source>
</reference>
<gene>
    <name evidence="1" type="ORF">RPERSI_LOCUS31858</name>
</gene>
<feature type="non-terminal residue" evidence="1">
    <location>
        <position position="1"/>
    </location>
</feature>
<evidence type="ECO:0000313" key="1">
    <source>
        <dbReference type="EMBL" id="CAG8841402.1"/>
    </source>
</evidence>
<sequence>HRIIVPTIYEYNQAIEEQPIVSKVDNNWEEEYEDEKLISHKAYILKAKSNNIEDLG</sequence>
<dbReference type="EMBL" id="CAJVQC010130210">
    <property type="protein sequence ID" value="CAG8841402.1"/>
    <property type="molecule type" value="Genomic_DNA"/>
</dbReference>
<comment type="caution">
    <text evidence="1">The sequence shown here is derived from an EMBL/GenBank/DDBJ whole genome shotgun (WGS) entry which is preliminary data.</text>
</comment>
<protein>
    <submittedName>
        <fullName evidence="1">12773_t:CDS:1</fullName>
    </submittedName>
</protein>
<organism evidence="1 2">
    <name type="scientific">Racocetra persica</name>
    <dbReference type="NCBI Taxonomy" id="160502"/>
    <lineage>
        <taxon>Eukaryota</taxon>
        <taxon>Fungi</taxon>
        <taxon>Fungi incertae sedis</taxon>
        <taxon>Mucoromycota</taxon>
        <taxon>Glomeromycotina</taxon>
        <taxon>Glomeromycetes</taxon>
        <taxon>Diversisporales</taxon>
        <taxon>Gigasporaceae</taxon>
        <taxon>Racocetra</taxon>
    </lineage>
</organism>
<evidence type="ECO:0000313" key="2">
    <source>
        <dbReference type="Proteomes" id="UP000789920"/>
    </source>
</evidence>
<name>A0ACA9SKY8_9GLOM</name>
<dbReference type="Proteomes" id="UP000789920">
    <property type="component" value="Unassembled WGS sequence"/>
</dbReference>